<reference evidence="2 3" key="1">
    <citation type="submission" date="2019-05" db="EMBL/GenBank/DDBJ databases">
        <title>Arcobacter sp. nov., isolated from sea sediment.</title>
        <authorList>
            <person name="Kim W."/>
        </authorList>
    </citation>
    <scope>NUCLEOTIDE SEQUENCE [LARGE SCALE GENOMIC DNA]</scope>
    <source>
        <strain evidence="2 3">CAU 1517</strain>
    </source>
</reference>
<dbReference type="Proteomes" id="UP000308901">
    <property type="component" value="Unassembled WGS sequence"/>
</dbReference>
<protein>
    <submittedName>
        <fullName evidence="2">Uncharacterized protein</fullName>
    </submittedName>
</protein>
<evidence type="ECO:0000313" key="2">
    <source>
        <dbReference type="EMBL" id="TLP40979.1"/>
    </source>
</evidence>
<dbReference type="InterPro" id="IPR035403">
    <property type="entry name" value="YmpT-like"/>
</dbReference>
<organism evidence="2 3">
    <name type="scientific">Arcobacter arenosus</name>
    <dbReference type="NCBI Taxonomy" id="2576037"/>
    <lineage>
        <taxon>Bacteria</taxon>
        <taxon>Pseudomonadati</taxon>
        <taxon>Campylobacterota</taxon>
        <taxon>Epsilonproteobacteria</taxon>
        <taxon>Campylobacterales</taxon>
        <taxon>Arcobacteraceae</taxon>
        <taxon>Arcobacter</taxon>
    </lineage>
</organism>
<sequence>MCLIISLIFSSLAYMFFIENNMLGFYINISIALLFLLLMTRNILKEKKRRIEESKKDERKN</sequence>
<dbReference type="RefSeq" id="WP_138151381.1">
    <property type="nucleotide sequence ID" value="NZ_CBDDKQ010000002.1"/>
</dbReference>
<dbReference type="Pfam" id="PF17431">
    <property type="entry name" value="YpmT"/>
    <property type="match status" value="1"/>
</dbReference>
<accession>A0A5R8Y4D5</accession>
<keyword evidence="1" id="KW-0472">Membrane</keyword>
<comment type="caution">
    <text evidence="2">The sequence shown here is derived from an EMBL/GenBank/DDBJ whole genome shotgun (WGS) entry which is preliminary data.</text>
</comment>
<keyword evidence="1" id="KW-1133">Transmembrane helix</keyword>
<dbReference type="AlphaFoldDB" id="A0A5R8Y4D5"/>
<evidence type="ECO:0000313" key="3">
    <source>
        <dbReference type="Proteomes" id="UP000308901"/>
    </source>
</evidence>
<name>A0A5R8Y4D5_9BACT</name>
<evidence type="ECO:0000256" key="1">
    <source>
        <dbReference type="SAM" id="Phobius"/>
    </source>
</evidence>
<gene>
    <name evidence="2" type="ORF">FDK22_02890</name>
</gene>
<keyword evidence="3" id="KW-1185">Reference proteome</keyword>
<proteinExistence type="predicted"/>
<feature type="transmembrane region" description="Helical" evidence="1">
    <location>
        <begin position="23"/>
        <end position="44"/>
    </location>
</feature>
<keyword evidence="1" id="KW-0812">Transmembrane</keyword>
<dbReference type="EMBL" id="VANU01000001">
    <property type="protein sequence ID" value="TLP40979.1"/>
    <property type="molecule type" value="Genomic_DNA"/>
</dbReference>